<proteinExistence type="predicted"/>
<organism evidence="7 8">
    <name type="scientific">Clostridium acidisoli DSM 12555</name>
    <dbReference type="NCBI Taxonomy" id="1121291"/>
    <lineage>
        <taxon>Bacteria</taxon>
        <taxon>Bacillati</taxon>
        <taxon>Bacillota</taxon>
        <taxon>Clostridia</taxon>
        <taxon>Eubacteriales</taxon>
        <taxon>Clostridiaceae</taxon>
        <taxon>Clostridium</taxon>
    </lineage>
</organism>
<feature type="domain" description="Radical SAM core" evidence="6">
    <location>
        <begin position="9"/>
        <end position="237"/>
    </location>
</feature>
<dbReference type="PANTHER" id="PTHR43409">
    <property type="entry name" value="ANAEROBIC MAGNESIUM-PROTOPORPHYRIN IX MONOMETHYL ESTER CYCLASE-RELATED"/>
    <property type="match status" value="1"/>
</dbReference>
<dbReference type="GO" id="GO:0046872">
    <property type="term" value="F:metal ion binding"/>
    <property type="evidence" value="ECO:0007669"/>
    <property type="project" value="UniProtKB-KW"/>
</dbReference>
<dbReference type="SMART" id="SM00729">
    <property type="entry name" value="Elp3"/>
    <property type="match status" value="1"/>
</dbReference>
<keyword evidence="8" id="KW-1185">Reference proteome</keyword>
<keyword evidence="3" id="KW-0479">Metal-binding</keyword>
<dbReference type="InterPro" id="IPR023404">
    <property type="entry name" value="rSAM_horseshoe"/>
</dbReference>
<keyword evidence="5" id="KW-0411">Iron-sulfur</keyword>
<dbReference type="GO" id="GO:0051536">
    <property type="term" value="F:iron-sulfur cluster binding"/>
    <property type="evidence" value="ECO:0007669"/>
    <property type="project" value="UniProtKB-KW"/>
</dbReference>
<dbReference type="CDD" id="cd01335">
    <property type="entry name" value="Radical_SAM"/>
    <property type="match status" value="1"/>
</dbReference>
<name>A0A1W1X6X6_9CLOT</name>
<sequence length="289" mass="32894">MRYEGIVYRPPSEANSLIIQVTIGCAHNKCSFCSMYKNKKFRIRSIDEIYEDLEDARKKYKFVERIFLADGDALVLPINNLRKILKKIQTLFPECKRIGTYGTPKDVLRKSTEELIELKNLGIEILYMGLESGSDIILKEINKGVTASRIIEAGQKVKSSGIKLSVTLISGIGGKDKYIEHAKESGKVISSINPDYIGLLTLMVEKNTPIYEEVNSRKFKLLGAEEIMLETKELIKNLSVTNCIFRSNHPSNYVNINGKLPEDKENMIKLIDDIIDSKCGYREEKFRML</sequence>
<dbReference type="PANTHER" id="PTHR43409:SF4">
    <property type="entry name" value="RADICAL SAM SUPERFAMILY PROTEIN"/>
    <property type="match status" value="1"/>
</dbReference>
<dbReference type="InterPro" id="IPR007197">
    <property type="entry name" value="rSAM"/>
</dbReference>
<dbReference type="PROSITE" id="PS51918">
    <property type="entry name" value="RADICAL_SAM"/>
    <property type="match status" value="1"/>
</dbReference>
<comment type="cofactor">
    <cofactor evidence="1">
        <name>[4Fe-4S] cluster</name>
        <dbReference type="ChEBI" id="CHEBI:49883"/>
    </cofactor>
</comment>
<evidence type="ECO:0000256" key="3">
    <source>
        <dbReference type="ARBA" id="ARBA00022723"/>
    </source>
</evidence>
<dbReference type="AlphaFoldDB" id="A0A1W1X6X6"/>
<dbReference type="PROSITE" id="PS51257">
    <property type="entry name" value="PROKAR_LIPOPROTEIN"/>
    <property type="match status" value="1"/>
</dbReference>
<evidence type="ECO:0000256" key="4">
    <source>
        <dbReference type="ARBA" id="ARBA00023004"/>
    </source>
</evidence>
<dbReference type="SFLD" id="SFLDG01082">
    <property type="entry name" value="B12-binding_domain_containing"/>
    <property type="match status" value="1"/>
</dbReference>
<dbReference type="OrthoDB" id="9777636at2"/>
<evidence type="ECO:0000256" key="2">
    <source>
        <dbReference type="ARBA" id="ARBA00022691"/>
    </source>
</evidence>
<accession>A0A1W1X6X6</accession>
<dbReference type="InterPro" id="IPR006638">
    <property type="entry name" value="Elp3/MiaA/NifB-like_rSAM"/>
</dbReference>
<dbReference type="SUPFAM" id="SSF102114">
    <property type="entry name" value="Radical SAM enzymes"/>
    <property type="match status" value="1"/>
</dbReference>
<dbReference type="STRING" id="1121291.SAMN02745134_00869"/>
<keyword evidence="4" id="KW-0408">Iron</keyword>
<evidence type="ECO:0000313" key="8">
    <source>
        <dbReference type="Proteomes" id="UP000192468"/>
    </source>
</evidence>
<evidence type="ECO:0000259" key="6">
    <source>
        <dbReference type="PROSITE" id="PS51918"/>
    </source>
</evidence>
<dbReference type="InterPro" id="IPR058240">
    <property type="entry name" value="rSAM_sf"/>
</dbReference>
<dbReference type="GO" id="GO:0003824">
    <property type="term" value="F:catalytic activity"/>
    <property type="evidence" value="ECO:0007669"/>
    <property type="project" value="InterPro"/>
</dbReference>
<protein>
    <submittedName>
        <fullName evidence="7">Fe-S oxidoreductase</fullName>
    </submittedName>
</protein>
<dbReference type="InterPro" id="IPR051198">
    <property type="entry name" value="BchE-like"/>
</dbReference>
<dbReference type="Gene3D" id="3.80.30.20">
    <property type="entry name" value="tm_1862 like domain"/>
    <property type="match status" value="1"/>
</dbReference>
<dbReference type="SFLD" id="SFLDG01095">
    <property type="entry name" value="Uncharacterised_Radical_SAM_Su"/>
    <property type="match status" value="1"/>
</dbReference>
<evidence type="ECO:0000313" key="7">
    <source>
        <dbReference type="EMBL" id="SMC19564.1"/>
    </source>
</evidence>
<evidence type="ECO:0000256" key="5">
    <source>
        <dbReference type="ARBA" id="ARBA00023014"/>
    </source>
</evidence>
<reference evidence="7 8" key="1">
    <citation type="submission" date="2017-04" db="EMBL/GenBank/DDBJ databases">
        <authorList>
            <person name="Afonso C.L."/>
            <person name="Miller P.J."/>
            <person name="Scott M.A."/>
            <person name="Spackman E."/>
            <person name="Goraichik I."/>
            <person name="Dimitrov K.M."/>
            <person name="Suarez D.L."/>
            <person name="Swayne D.E."/>
        </authorList>
    </citation>
    <scope>NUCLEOTIDE SEQUENCE [LARGE SCALE GENOMIC DNA]</scope>
    <source>
        <strain evidence="7 8">DSM 12555</strain>
    </source>
</reference>
<gene>
    <name evidence="7" type="ORF">SAMN02745134_00869</name>
</gene>
<dbReference type="EMBL" id="FWXH01000002">
    <property type="protein sequence ID" value="SMC19564.1"/>
    <property type="molecule type" value="Genomic_DNA"/>
</dbReference>
<keyword evidence="2" id="KW-0949">S-adenosyl-L-methionine</keyword>
<dbReference type="Pfam" id="PF04055">
    <property type="entry name" value="Radical_SAM"/>
    <property type="match status" value="1"/>
</dbReference>
<dbReference type="SFLD" id="SFLDS00029">
    <property type="entry name" value="Radical_SAM"/>
    <property type="match status" value="1"/>
</dbReference>
<evidence type="ECO:0000256" key="1">
    <source>
        <dbReference type="ARBA" id="ARBA00001966"/>
    </source>
</evidence>
<dbReference type="Proteomes" id="UP000192468">
    <property type="component" value="Unassembled WGS sequence"/>
</dbReference>
<dbReference type="RefSeq" id="WP_084114070.1">
    <property type="nucleotide sequence ID" value="NZ_FWXH01000002.1"/>
</dbReference>